<gene>
    <name evidence="1" type="ORF">N7472_010975</name>
</gene>
<dbReference type="AlphaFoldDB" id="A0A9W9J0F6"/>
<name>A0A9W9J0F6_9EURO</name>
<evidence type="ECO:0000313" key="2">
    <source>
        <dbReference type="Proteomes" id="UP001150879"/>
    </source>
</evidence>
<sequence length="103" mass="11527">MLGNENSARVDKHANQLATIPLPSNATEAGGCTERERERVEGALHNNRYIFLMYGVGWAWIYGFTGYGNGLIPLFTISICMPWERSHSAFGFEFLLQMDEAPA</sequence>
<protein>
    <submittedName>
        <fullName evidence="1">Uncharacterized protein</fullName>
    </submittedName>
</protein>
<keyword evidence="2" id="KW-1185">Reference proteome</keyword>
<evidence type="ECO:0000313" key="1">
    <source>
        <dbReference type="EMBL" id="KAJ5186135.1"/>
    </source>
</evidence>
<proteinExistence type="predicted"/>
<dbReference type="Proteomes" id="UP001150879">
    <property type="component" value="Unassembled WGS sequence"/>
</dbReference>
<dbReference type="EMBL" id="JAPQKP010000006">
    <property type="protein sequence ID" value="KAJ5186135.1"/>
    <property type="molecule type" value="Genomic_DNA"/>
</dbReference>
<accession>A0A9W9J0F6</accession>
<organism evidence="1 2">
    <name type="scientific">Penicillium cf. griseofulvum</name>
    <dbReference type="NCBI Taxonomy" id="2972120"/>
    <lineage>
        <taxon>Eukaryota</taxon>
        <taxon>Fungi</taxon>
        <taxon>Dikarya</taxon>
        <taxon>Ascomycota</taxon>
        <taxon>Pezizomycotina</taxon>
        <taxon>Eurotiomycetes</taxon>
        <taxon>Eurotiomycetidae</taxon>
        <taxon>Eurotiales</taxon>
        <taxon>Aspergillaceae</taxon>
        <taxon>Penicillium</taxon>
    </lineage>
</organism>
<reference evidence="1" key="1">
    <citation type="submission" date="2022-11" db="EMBL/GenBank/DDBJ databases">
        <authorList>
            <person name="Petersen C."/>
        </authorList>
    </citation>
    <scope>NUCLEOTIDE SEQUENCE</scope>
    <source>
        <strain evidence="1">IBT 16849</strain>
    </source>
</reference>
<reference evidence="1" key="2">
    <citation type="journal article" date="2023" name="IMA Fungus">
        <title>Comparative genomic study of the Penicillium genus elucidates a diverse pangenome and 15 lateral gene transfer events.</title>
        <authorList>
            <person name="Petersen C."/>
            <person name="Sorensen T."/>
            <person name="Nielsen M.R."/>
            <person name="Sondergaard T.E."/>
            <person name="Sorensen J.L."/>
            <person name="Fitzpatrick D.A."/>
            <person name="Frisvad J.C."/>
            <person name="Nielsen K.L."/>
        </authorList>
    </citation>
    <scope>NUCLEOTIDE SEQUENCE</scope>
    <source>
        <strain evidence="1">IBT 16849</strain>
    </source>
</reference>
<comment type="caution">
    <text evidence="1">The sequence shown here is derived from an EMBL/GenBank/DDBJ whole genome shotgun (WGS) entry which is preliminary data.</text>
</comment>